<evidence type="ECO:0000259" key="13">
    <source>
        <dbReference type="PROSITE" id="PS51786"/>
    </source>
</evidence>
<dbReference type="Gene3D" id="2.30.130.40">
    <property type="entry name" value="LON domain-like"/>
    <property type="match status" value="1"/>
</dbReference>
<dbReference type="Gene3D" id="1.20.58.1480">
    <property type="match status" value="1"/>
</dbReference>
<dbReference type="PANTHER" id="PTHR10046">
    <property type="entry name" value="ATP DEPENDENT LON PROTEASE FAMILY MEMBER"/>
    <property type="match status" value="1"/>
</dbReference>
<evidence type="ECO:0000256" key="10">
    <source>
        <dbReference type="PIRNR" id="PIRNR001174"/>
    </source>
</evidence>
<dbReference type="InterPro" id="IPR003959">
    <property type="entry name" value="ATPase_AAA_core"/>
</dbReference>
<dbReference type="NCBIfam" id="NF008053">
    <property type="entry name" value="PRK10787.1"/>
    <property type="match status" value="1"/>
</dbReference>
<dbReference type="Pfam" id="PF22667">
    <property type="entry name" value="Lon_lid"/>
    <property type="match status" value="1"/>
</dbReference>
<keyword evidence="7 9" id="KW-0067">ATP-binding</keyword>
<dbReference type="Gene3D" id="1.20.5.5270">
    <property type="match status" value="1"/>
</dbReference>
<dbReference type="InterPro" id="IPR054594">
    <property type="entry name" value="Lon_lid"/>
</dbReference>
<comment type="catalytic activity">
    <reaction evidence="9 10 11">
        <text>Hydrolysis of proteins in presence of ATP.</text>
        <dbReference type="EC" id="3.4.21.53"/>
    </reaction>
</comment>
<keyword evidence="6 9" id="KW-0720">Serine protease</keyword>
<keyword evidence="5 9" id="KW-0378">Hydrolase</keyword>
<feature type="binding site" evidence="9">
    <location>
        <begin position="358"/>
        <end position="365"/>
    </location>
    <ligand>
        <name>ATP</name>
        <dbReference type="ChEBI" id="CHEBI:30616"/>
    </ligand>
</feature>
<dbReference type="InterPro" id="IPR014721">
    <property type="entry name" value="Ribsml_uS5_D2-typ_fold_subgr"/>
</dbReference>
<feature type="active site" evidence="9 11">
    <location>
        <position position="681"/>
    </location>
</feature>
<keyword evidence="4 9" id="KW-0547">Nucleotide-binding</keyword>
<dbReference type="HAMAP" id="MF_01973">
    <property type="entry name" value="lon_bact"/>
    <property type="match status" value="1"/>
</dbReference>
<keyword evidence="2 9" id="KW-0963">Cytoplasm</keyword>
<dbReference type="PROSITE" id="PS51786">
    <property type="entry name" value="LON_PROTEOLYTIC"/>
    <property type="match status" value="1"/>
</dbReference>
<dbReference type="Gene3D" id="3.40.50.300">
    <property type="entry name" value="P-loop containing nucleotide triphosphate hydrolases"/>
    <property type="match status" value="1"/>
</dbReference>
<keyword evidence="3 9" id="KW-0645">Protease</keyword>
<evidence type="ECO:0000256" key="6">
    <source>
        <dbReference type="ARBA" id="ARBA00022825"/>
    </source>
</evidence>
<evidence type="ECO:0000259" key="14">
    <source>
        <dbReference type="PROSITE" id="PS51787"/>
    </source>
</evidence>
<evidence type="ECO:0000256" key="3">
    <source>
        <dbReference type="ARBA" id="ARBA00022670"/>
    </source>
</evidence>
<reference evidence="15 16" key="1">
    <citation type="submission" date="2020-05" db="EMBL/GenBank/DDBJ databases">
        <title>Compete genome of Limnobacter sp. SAORIC-580.</title>
        <authorList>
            <person name="Song J."/>
            <person name="Cho J.-C."/>
        </authorList>
    </citation>
    <scope>NUCLEOTIDE SEQUENCE [LARGE SCALE GENOMIC DNA]</scope>
    <source>
        <strain evidence="15 16">SAORIC-580</strain>
    </source>
</reference>
<gene>
    <name evidence="9 15" type="primary">lon</name>
    <name evidence="15" type="ORF">HKT17_08920</name>
</gene>
<evidence type="ECO:0000313" key="16">
    <source>
        <dbReference type="Proteomes" id="UP000501130"/>
    </source>
</evidence>
<comment type="similarity">
    <text evidence="9 10 11 12">Belongs to the peptidase S16 family.</text>
</comment>
<dbReference type="PROSITE" id="PS51787">
    <property type="entry name" value="LON_N"/>
    <property type="match status" value="1"/>
</dbReference>
<keyword evidence="8 9" id="KW-0346">Stress response</keyword>
<dbReference type="Gene3D" id="1.10.8.60">
    <property type="match status" value="1"/>
</dbReference>
<name>A0ABX6N8B0_9BURK</name>
<evidence type="ECO:0000256" key="7">
    <source>
        <dbReference type="ARBA" id="ARBA00022840"/>
    </source>
</evidence>
<dbReference type="PIRSF" id="PIRSF001174">
    <property type="entry name" value="Lon_proteas"/>
    <property type="match status" value="1"/>
</dbReference>
<evidence type="ECO:0000256" key="1">
    <source>
        <dbReference type="ARBA" id="ARBA00004496"/>
    </source>
</evidence>
<dbReference type="InterPro" id="IPR015947">
    <property type="entry name" value="PUA-like_sf"/>
</dbReference>
<evidence type="ECO:0000313" key="15">
    <source>
        <dbReference type="EMBL" id="QJR29822.1"/>
    </source>
</evidence>
<evidence type="ECO:0000256" key="11">
    <source>
        <dbReference type="PROSITE-ProRule" id="PRU01122"/>
    </source>
</evidence>
<dbReference type="GO" id="GO:0004252">
    <property type="term" value="F:serine-type endopeptidase activity"/>
    <property type="evidence" value="ECO:0007669"/>
    <property type="project" value="UniProtKB-EC"/>
</dbReference>
<dbReference type="EMBL" id="CP053084">
    <property type="protein sequence ID" value="QJR29822.1"/>
    <property type="molecule type" value="Genomic_DNA"/>
</dbReference>
<dbReference type="InterPro" id="IPR003111">
    <property type="entry name" value="Lon_prtase_N"/>
</dbReference>
<dbReference type="CDD" id="cd19500">
    <property type="entry name" value="RecA-like_Lon"/>
    <property type="match status" value="1"/>
</dbReference>
<dbReference type="InterPro" id="IPR027417">
    <property type="entry name" value="P-loop_NTPase"/>
</dbReference>
<comment type="subunit">
    <text evidence="9 10">Homohexamer. Organized in a ring with a central cavity.</text>
</comment>
<feature type="domain" description="Lon N-terminal" evidence="14">
    <location>
        <begin position="14"/>
        <end position="207"/>
    </location>
</feature>
<dbReference type="Pfam" id="PF05362">
    <property type="entry name" value="Lon_C"/>
    <property type="match status" value="1"/>
</dbReference>
<sequence>MSATNVLPEQPIELSLLPLRDVVVFPHMVIPLFVGRPKSIKALEIAMETGKSILLVAQKSATKDEPSDKDIYNIGCVANVLQMLKLPDGTVKVLVEGVQRARLTKVTDEGTHFAATALPLLPDPSQSPETEAMKRAVMAQFDSYVKLNKKIPPEILTSLASIEDIGRLADTIVSHLPLKLEQKQSILETFSIAQRLEALLSQLETEIDILQVEKRIRGRVKRQMEKSQREYYLNEQVKAIQKELGEGEDGADMEELEKRIKAARMPKEALKKAEAELKKLKLMSPMSAEATVIRNYIDVLVGLPWKKKTKINNDLANAEKVLDEDHYGLEKVKERIVEYLAVQQRVDKLKAPILCLVGPPGVGKTSLGQSVAKATNRKFVRMALGGVRDEAEIRGHRKTYIGSMPGKVLNSITKVGVRNPLFLLDEIDKMGQDFRGDPASALLEVLDPEQNSTFIDHYVEVEYDLSDVMFVATANSLNIPHALLDRMEVIRLSGYTEDEKVNITQKYLLPKQLKNNGVKDEELSVSEAAIRDVIRFYTREAGVRGLEREMSKICRKVVRQMVLGKNEKKVLVTPKNLDKFLGVRRFNFGMAEKENQVGQVTGLAWTEVGGELLTIETVSMPGKGNVIRTGSLGDVMKESVEAARSVVRARANRLGIRNDAFEKRDIHVHVPEGATPKDGPSAGIAMTTALVSTLTNMPVRSDVAMTGEITLRGEVLGIGGLKEKLLAAHRGGIKTVLIPEENVKDLAEIPANVKNSLEIIPVKWIDQVLQHALESLPEPVSEPAEVIAGKADEAAANPSVKH</sequence>
<dbReference type="RefSeq" id="WP_171099447.1">
    <property type="nucleotide sequence ID" value="NZ_CP053084.1"/>
</dbReference>
<evidence type="ECO:0000256" key="12">
    <source>
        <dbReference type="RuleBase" id="RU000591"/>
    </source>
</evidence>
<dbReference type="InterPro" id="IPR027543">
    <property type="entry name" value="Lon_bac"/>
</dbReference>
<dbReference type="InterPro" id="IPR046336">
    <property type="entry name" value="Lon_prtase_N_sf"/>
</dbReference>
<dbReference type="Proteomes" id="UP000501130">
    <property type="component" value="Chromosome"/>
</dbReference>
<dbReference type="InterPro" id="IPR008269">
    <property type="entry name" value="Lon_proteolytic"/>
</dbReference>
<comment type="function">
    <text evidence="9">ATP-dependent serine protease that mediates the selective degradation of mutant and abnormal proteins as well as certain short-lived regulatory proteins. Required for cellular homeostasis and for survival from DNA damage and developmental changes induced by stress. Degrades polypeptides processively to yield small peptide fragments that are 5 to 10 amino acids long. Binds to DNA in a double-stranded, site-specific manner.</text>
</comment>
<dbReference type="PRINTS" id="PR00830">
    <property type="entry name" value="ENDOLAPTASE"/>
</dbReference>
<comment type="induction">
    <text evidence="9">By heat shock.</text>
</comment>
<accession>A0ABX6N8B0</accession>
<dbReference type="NCBIfam" id="TIGR00763">
    <property type="entry name" value="lon"/>
    <property type="match status" value="1"/>
</dbReference>
<dbReference type="InterPro" id="IPR008268">
    <property type="entry name" value="Peptidase_S16_AS"/>
</dbReference>
<protein>
    <recommendedName>
        <fullName evidence="9 10">Lon protease</fullName>
        <ecNumber evidence="9 10">3.4.21.53</ecNumber>
    </recommendedName>
    <alternativeName>
        <fullName evidence="9">ATP-dependent protease La</fullName>
    </alternativeName>
</protein>
<dbReference type="SMART" id="SM00464">
    <property type="entry name" value="LON"/>
    <property type="match status" value="1"/>
</dbReference>
<dbReference type="InterPro" id="IPR004815">
    <property type="entry name" value="Lon_bac/euk-typ"/>
</dbReference>
<dbReference type="SUPFAM" id="SSF88697">
    <property type="entry name" value="PUA domain-like"/>
    <property type="match status" value="1"/>
</dbReference>
<dbReference type="SMART" id="SM00382">
    <property type="entry name" value="AAA"/>
    <property type="match status" value="1"/>
</dbReference>
<dbReference type="PROSITE" id="PS01046">
    <property type="entry name" value="LON_SER"/>
    <property type="match status" value="1"/>
</dbReference>
<evidence type="ECO:0000256" key="4">
    <source>
        <dbReference type="ARBA" id="ARBA00022741"/>
    </source>
</evidence>
<proteinExistence type="evidence at transcript level"/>
<evidence type="ECO:0000256" key="9">
    <source>
        <dbReference type="HAMAP-Rule" id="MF_01973"/>
    </source>
</evidence>
<feature type="active site" evidence="9 11">
    <location>
        <position position="724"/>
    </location>
</feature>
<dbReference type="EC" id="3.4.21.53" evidence="9 10"/>
<comment type="subcellular location">
    <subcellularLocation>
        <location evidence="1 9 10">Cytoplasm</location>
    </subcellularLocation>
</comment>
<dbReference type="Gene3D" id="3.30.230.10">
    <property type="match status" value="1"/>
</dbReference>
<evidence type="ECO:0000256" key="8">
    <source>
        <dbReference type="ARBA" id="ARBA00023016"/>
    </source>
</evidence>
<dbReference type="InterPro" id="IPR020568">
    <property type="entry name" value="Ribosomal_Su5_D2-typ_SF"/>
</dbReference>
<dbReference type="SUPFAM" id="SSF52540">
    <property type="entry name" value="P-loop containing nucleoside triphosphate hydrolases"/>
    <property type="match status" value="1"/>
</dbReference>
<feature type="domain" description="Lon proteolytic" evidence="13">
    <location>
        <begin position="594"/>
        <end position="775"/>
    </location>
</feature>
<dbReference type="Pfam" id="PF00004">
    <property type="entry name" value="AAA"/>
    <property type="match status" value="1"/>
</dbReference>
<keyword evidence="16" id="KW-1185">Reference proteome</keyword>
<evidence type="ECO:0000256" key="2">
    <source>
        <dbReference type="ARBA" id="ARBA00022490"/>
    </source>
</evidence>
<dbReference type="Pfam" id="PF02190">
    <property type="entry name" value="LON_substr_bdg"/>
    <property type="match status" value="1"/>
</dbReference>
<dbReference type="SUPFAM" id="SSF54211">
    <property type="entry name" value="Ribosomal protein S5 domain 2-like"/>
    <property type="match status" value="1"/>
</dbReference>
<dbReference type="InterPro" id="IPR027065">
    <property type="entry name" value="Lon_Prtase"/>
</dbReference>
<organism evidence="15 16">
    <name type="scientific">Limnobacter profundi</name>
    <dbReference type="NCBI Taxonomy" id="2732163"/>
    <lineage>
        <taxon>Bacteria</taxon>
        <taxon>Pseudomonadati</taxon>
        <taxon>Pseudomonadota</taxon>
        <taxon>Betaproteobacteria</taxon>
        <taxon>Burkholderiales</taxon>
        <taxon>Burkholderiaceae</taxon>
        <taxon>Limnobacter</taxon>
    </lineage>
</organism>
<evidence type="ECO:0000256" key="5">
    <source>
        <dbReference type="ARBA" id="ARBA00022801"/>
    </source>
</evidence>
<dbReference type="InterPro" id="IPR003593">
    <property type="entry name" value="AAA+_ATPase"/>
</dbReference>